<evidence type="ECO:0000256" key="9">
    <source>
        <dbReference type="ARBA" id="ARBA00023136"/>
    </source>
</evidence>
<dbReference type="FunFam" id="3.40.50.300:FF:001465">
    <property type="entry name" value="ABC multidrug transporter (Eurofung)"/>
    <property type="match status" value="1"/>
</dbReference>
<accession>A0A1Q5URI7</accession>
<feature type="domain" description="ABC transporter" evidence="13">
    <location>
        <begin position="92"/>
        <end position="347"/>
    </location>
</feature>
<feature type="transmembrane region" description="Helical" evidence="12">
    <location>
        <begin position="1407"/>
        <end position="1425"/>
    </location>
</feature>
<evidence type="ECO:0000256" key="11">
    <source>
        <dbReference type="SAM" id="MobiDB-lite"/>
    </source>
</evidence>
<feature type="transmembrane region" description="Helical" evidence="12">
    <location>
        <begin position="1172"/>
        <end position="1189"/>
    </location>
</feature>
<dbReference type="PROSITE" id="PS00211">
    <property type="entry name" value="ABC_TRANSPORTER_1"/>
    <property type="match status" value="1"/>
</dbReference>
<dbReference type="InterPro" id="IPR003439">
    <property type="entry name" value="ABC_transporter-like_ATP-bd"/>
</dbReference>
<dbReference type="PROSITE" id="PS50893">
    <property type="entry name" value="ABC_TRANSPORTER_2"/>
    <property type="match status" value="2"/>
</dbReference>
<feature type="transmembrane region" description="Helical" evidence="12">
    <location>
        <begin position="553"/>
        <end position="580"/>
    </location>
</feature>
<reference evidence="14 15" key="1">
    <citation type="submission" date="2016-10" db="EMBL/GenBank/DDBJ databases">
        <title>Genome sequence of the ascomycete fungus Penicillium subrubescens.</title>
        <authorList>
            <person name="De Vries R.P."/>
            <person name="Peng M."/>
            <person name="Dilokpimol A."/>
            <person name="Hilden K."/>
            <person name="Makela M.R."/>
            <person name="Grigoriev I."/>
            <person name="Riley R."/>
            <person name="Granchi Z."/>
        </authorList>
    </citation>
    <scope>NUCLEOTIDE SEQUENCE [LARGE SCALE GENOMIC DNA]</scope>
    <source>
        <strain evidence="14 15">CBS 132785</strain>
    </source>
</reference>
<feature type="compositionally biased region" description="Polar residues" evidence="11">
    <location>
        <begin position="1"/>
        <end position="12"/>
    </location>
</feature>
<proteinExistence type="inferred from homology"/>
<comment type="subcellular location">
    <subcellularLocation>
        <location evidence="1">Cell membrane</location>
        <topology evidence="1">Multi-pass membrane protein</topology>
    </subcellularLocation>
</comment>
<dbReference type="SUPFAM" id="SSF52540">
    <property type="entry name" value="P-loop containing nucleoside triphosphate hydrolases"/>
    <property type="match status" value="2"/>
</dbReference>
<feature type="transmembrane region" description="Helical" evidence="12">
    <location>
        <begin position="592"/>
        <end position="612"/>
    </location>
</feature>
<feature type="compositionally biased region" description="Polar residues" evidence="11">
    <location>
        <begin position="34"/>
        <end position="45"/>
    </location>
</feature>
<keyword evidence="4" id="KW-1003">Cell membrane</keyword>
<name>A0A1Q5URI7_9EURO</name>
<dbReference type="InterPro" id="IPR003593">
    <property type="entry name" value="AAA+_ATPase"/>
</dbReference>
<dbReference type="InterPro" id="IPR027417">
    <property type="entry name" value="P-loop_NTPase"/>
</dbReference>
<evidence type="ECO:0000256" key="1">
    <source>
        <dbReference type="ARBA" id="ARBA00004651"/>
    </source>
</evidence>
<evidence type="ECO:0000256" key="10">
    <source>
        <dbReference type="ARBA" id="ARBA00023180"/>
    </source>
</evidence>
<dbReference type="FunFam" id="3.40.50.300:FF:000054">
    <property type="entry name" value="ABC multidrug transporter atrF"/>
    <property type="match status" value="1"/>
</dbReference>
<evidence type="ECO:0000259" key="13">
    <source>
        <dbReference type="PROSITE" id="PS50893"/>
    </source>
</evidence>
<keyword evidence="7" id="KW-0067">ATP-binding</keyword>
<feature type="transmembrane region" description="Helical" evidence="12">
    <location>
        <begin position="1252"/>
        <end position="1274"/>
    </location>
</feature>
<keyword evidence="15" id="KW-1185">Reference proteome</keyword>
<dbReference type="InterPro" id="IPR017871">
    <property type="entry name" value="ABC_transporter-like_CS"/>
</dbReference>
<protein>
    <submittedName>
        <fullName evidence="14">ABC transporter G family member 21</fullName>
    </submittedName>
</protein>
<dbReference type="GO" id="GO:0016887">
    <property type="term" value="F:ATP hydrolysis activity"/>
    <property type="evidence" value="ECO:0007669"/>
    <property type="project" value="InterPro"/>
</dbReference>
<dbReference type="PANTHER" id="PTHR19241">
    <property type="entry name" value="ATP-BINDING CASSETTE TRANSPORTER"/>
    <property type="match status" value="1"/>
</dbReference>
<dbReference type="Pfam" id="PF01061">
    <property type="entry name" value="ABC2_membrane"/>
    <property type="match status" value="3"/>
</dbReference>
<evidence type="ECO:0000256" key="2">
    <source>
        <dbReference type="ARBA" id="ARBA00006012"/>
    </source>
</evidence>
<keyword evidence="8 12" id="KW-1133">Transmembrane helix</keyword>
<evidence type="ECO:0000256" key="8">
    <source>
        <dbReference type="ARBA" id="ARBA00022989"/>
    </source>
</evidence>
<dbReference type="CDD" id="cd03233">
    <property type="entry name" value="ABCG_PDR_domain1"/>
    <property type="match status" value="1"/>
</dbReference>
<dbReference type="InterPro" id="IPR010929">
    <property type="entry name" value="PDR_CDR_ABC"/>
</dbReference>
<gene>
    <name evidence="14" type="ORF">PENSUB_3050</name>
</gene>
<evidence type="ECO:0000256" key="6">
    <source>
        <dbReference type="ARBA" id="ARBA00022741"/>
    </source>
</evidence>
<feature type="transmembrane region" description="Helical" evidence="12">
    <location>
        <begin position="1280"/>
        <end position="1300"/>
    </location>
</feature>
<evidence type="ECO:0000256" key="5">
    <source>
        <dbReference type="ARBA" id="ARBA00022692"/>
    </source>
</evidence>
<dbReference type="SMART" id="SM00382">
    <property type="entry name" value="AAA"/>
    <property type="match status" value="2"/>
</dbReference>
<feature type="region of interest" description="Disordered" evidence="11">
    <location>
        <begin position="765"/>
        <end position="794"/>
    </location>
</feature>
<comment type="caution">
    <text evidence="14">The sequence shown here is derived from an EMBL/GenBank/DDBJ whole genome shotgun (WGS) entry which is preliminary data.</text>
</comment>
<dbReference type="InterPro" id="IPR034001">
    <property type="entry name" value="ABCG_PDR_1"/>
</dbReference>
<dbReference type="InterPro" id="IPR034003">
    <property type="entry name" value="ABCG_PDR_2"/>
</dbReference>
<evidence type="ECO:0000256" key="7">
    <source>
        <dbReference type="ARBA" id="ARBA00022840"/>
    </source>
</evidence>
<keyword evidence="3" id="KW-0813">Transport</keyword>
<dbReference type="InterPro" id="IPR013525">
    <property type="entry name" value="ABC2_TM"/>
</dbReference>
<feature type="transmembrane region" description="Helical" evidence="12">
    <location>
        <begin position="1143"/>
        <end position="1160"/>
    </location>
</feature>
<dbReference type="Gene3D" id="3.40.50.300">
    <property type="entry name" value="P-loop containing nucleotide triphosphate hydrolases"/>
    <property type="match status" value="2"/>
</dbReference>
<evidence type="ECO:0000313" key="14">
    <source>
        <dbReference type="EMBL" id="OKP15069.1"/>
    </source>
</evidence>
<dbReference type="InterPro" id="IPR043926">
    <property type="entry name" value="ABCG_dom"/>
</dbReference>
<evidence type="ECO:0000313" key="15">
    <source>
        <dbReference type="Proteomes" id="UP000186955"/>
    </source>
</evidence>
<dbReference type="Pfam" id="PF00005">
    <property type="entry name" value="ABC_tran"/>
    <property type="match status" value="2"/>
</dbReference>
<dbReference type="Pfam" id="PF06422">
    <property type="entry name" value="PDR_CDR"/>
    <property type="match status" value="1"/>
</dbReference>
<organism evidence="14 15">
    <name type="scientific">Penicillium subrubescens</name>
    <dbReference type="NCBI Taxonomy" id="1316194"/>
    <lineage>
        <taxon>Eukaryota</taxon>
        <taxon>Fungi</taxon>
        <taxon>Dikarya</taxon>
        <taxon>Ascomycota</taxon>
        <taxon>Pezizomycotina</taxon>
        <taxon>Eurotiomycetes</taxon>
        <taxon>Eurotiomycetidae</taxon>
        <taxon>Eurotiales</taxon>
        <taxon>Aspergillaceae</taxon>
        <taxon>Penicillium</taxon>
    </lineage>
</organism>
<comment type="similarity">
    <text evidence="2">Belongs to the ABC transporter superfamily. ABCG family. PDR (TC 3.A.1.205) subfamily.</text>
</comment>
<dbReference type="Pfam" id="PF19055">
    <property type="entry name" value="ABC2_membrane_7"/>
    <property type="match status" value="1"/>
</dbReference>
<keyword evidence="9 12" id="KW-0472">Membrane</keyword>
<feature type="domain" description="ABC transporter" evidence="13">
    <location>
        <begin position="800"/>
        <end position="1049"/>
    </location>
</feature>
<sequence>MEGPNQQPSSPRGSIYVKDETESAATVLGDETPQKSSPSHSQHNDWSLLSRVQEQHERDMASGFKRQELGVTWQNLSVDVISAEAAVNENVLSQFNIPQHIKESRNKAPLRTILNKSHGCVKPGEMLLVLGRPGSGCSTLLKMLSNRRGGFKSVEGDVRFGSLTSEEASNYRGQIVMNTEEELFFPTLTVGQTMDFATRLKVPFSLPNGVDSAEAYQTEAKKFLMEAMGISHTEDTKVGNEYVRGVSGGERKRVSIIECLATRGSVFCWDNSTRGLDASTALEWTKAIRAMTDTLGLSTIVTLYQAGNGIYELFDKVLVLDEGEQVYYGPRDQARPFMEEAGFVCREGSNVADFLTGVTVPTERRIRDGFENRFPRNKDALRREYEKSPIHTEMLSEYSYPDSDIARQRTQDFKDGVTFETSKHLPKDSALTVSFPEQVKACVTRQYQIIWGDKATFIIKQVATLMQALIAGSLFYSAPDNSGGLFVKSGALFFSLLYNSLLAMSEVTDSFEGRPVLVKHKSFAMFHPAAFCIAQITADIPVLLFQVSMFSLVVYFMVGLTTSAGAFFTYWILVFVTTMVSQVLCVCSRYPLTFLQCMTALFRAIGALFSTFDGASKVSGFLISALIMYTGYMIQKPQMHPWFSWIFWIDPLAYGFEALLSNEFHNKIIPCVGTNLIPQGPGYTDSAHQSCAGVGGAIQGNTYVTGDQYLSSLSYSHAHLWRNFGINLAWWVLFVVVTIIATSRWKAPGESGSCLVIPRERLEQHNQNAPVDEESQVREKSKKPSAGDARDESNIDNQLVRNTSVFTWKNLSYTVKTPTGDRLLLDNIYGWVKPGMLGALMGSSGAGKTTLLDVLAQRKTEGTIKGSIMVDGRPLPVSFQRSAGYCEQLDVLEPFATVRESLEFSALLRQARDVPREEKLKYVDTIIDLLELHDLADTLIGRIGAGLSVEQRKRVTIGVELVSKPSILIFLDEPTSGLDGQSAYNTVRFLRKLADVGQAVLVTIHQPSAQLFAEFDTLLLLAKGGKTVYFGDIGDNGNTVKNYFGRYGAPCPSNTNPAEHMIDVVSGHLSQGRDWNQVWLESPEHQKATKELDQIIDTAAASPPGTFDDGQEFATSIWEQTKLVTTRMSTALFRNTDYVNNKFALHVGSAIFNGFSFWMIGDSIGDLQMRLFTIFNFIFVAPGVINQLQPLFLERRAIYEQREKKSKMYSWWAFVTALVVSEIPYLCICGVLYFVCWYWTIGADPSSSKSGATFFMMLLYEFVYTGIGQFVAAYAPNATFAALVNPLIIGTLVSFCGVLVPYAQIQEFWRYWIYWLNPFNYLMGGLLVFNLWDTEINCKESEFAIFDPPNGTTCINYLQDYMETIGARMNLVNPDAIEGCRVCEYTHGSDYLYNLNLKEYYYGWRDIGIVAIFAISSYALVYLLMKLRTKASKKAE</sequence>
<dbReference type="STRING" id="1316194.A0A1Q5URI7"/>
<evidence type="ECO:0000256" key="4">
    <source>
        <dbReference type="ARBA" id="ARBA00022475"/>
    </source>
</evidence>
<dbReference type="EMBL" id="MNBE01000028">
    <property type="protein sequence ID" value="OKP15069.1"/>
    <property type="molecule type" value="Genomic_DNA"/>
</dbReference>
<feature type="transmembrane region" description="Helical" evidence="12">
    <location>
        <begin position="525"/>
        <end position="547"/>
    </location>
</feature>
<feature type="transmembrane region" description="Helical" evidence="12">
    <location>
        <begin position="724"/>
        <end position="745"/>
    </location>
</feature>
<keyword evidence="6" id="KW-0547">Nucleotide-binding</keyword>
<dbReference type="GO" id="GO:0140359">
    <property type="term" value="F:ABC-type transporter activity"/>
    <property type="evidence" value="ECO:0007669"/>
    <property type="project" value="InterPro"/>
</dbReference>
<feature type="transmembrane region" description="Helical" evidence="12">
    <location>
        <begin position="1209"/>
        <end position="1240"/>
    </location>
</feature>
<evidence type="ECO:0000256" key="12">
    <source>
        <dbReference type="SAM" id="Phobius"/>
    </source>
</evidence>
<feature type="transmembrane region" description="Helical" evidence="12">
    <location>
        <begin position="618"/>
        <end position="634"/>
    </location>
</feature>
<keyword evidence="5 12" id="KW-0812">Transmembrane</keyword>
<feature type="region of interest" description="Disordered" evidence="11">
    <location>
        <begin position="1"/>
        <end position="45"/>
    </location>
</feature>
<dbReference type="GO" id="GO:0005524">
    <property type="term" value="F:ATP binding"/>
    <property type="evidence" value="ECO:0007669"/>
    <property type="project" value="UniProtKB-KW"/>
</dbReference>
<dbReference type="GO" id="GO:0005886">
    <property type="term" value="C:plasma membrane"/>
    <property type="evidence" value="ECO:0007669"/>
    <property type="project" value="UniProtKB-SubCell"/>
</dbReference>
<dbReference type="Proteomes" id="UP000186955">
    <property type="component" value="Unassembled WGS sequence"/>
</dbReference>
<evidence type="ECO:0000256" key="3">
    <source>
        <dbReference type="ARBA" id="ARBA00022448"/>
    </source>
</evidence>
<keyword evidence="10" id="KW-0325">Glycoprotein</keyword>
<dbReference type="CDD" id="cd03232">
    <property type="entry name" value="ABCG_PDR_domain2"/>
    <property type="match status" value="1"/>
</dbReference>